<reference evidence="2" key="1">
    <citation type="submission" date="2015-12" db="EMBL/GenBank/DDBJ databases">
        <title>Gene expression during late stages of embryo sac development: a critical building block for successful pollen-pistil interactions.</title>
        <authorList>
            <person name="Liu Y."/>
            <person name="Joly V."/>
            <person name="Sabar M."/>
            <person name="Matton D.P."/>
        </authorList>
    </citation>
    <scope>NUCLEOTIDE SEQUENCE</scope>
</reference>
<organism evidence="2">
    <name type="scientific">Solanum chacoense</name>
    <name type="common">Chaco potato</name>
    <dbReference type="NCBI Taxonomy" id="4108"/>
    <lineage>
        <taxon>Eukaryota</taxon>
        <taxon>Viridiplantae</taxon>
        <taxon>Streptophyta</taxon>
        <taxon>Embryophyta</taxon>
        <taxon>Tracheophyta</taxon>
        <taxon>Spermatophyta</taxon>
        <taxon>Magnoliopsida</taxon>
        <taxon>eudicotyledons</taxon>
        <taxon>Gunneridae</taxon>
        <taxon>Pentapetalae</taxon>
        <taxon>asterids</taxon>
        <taxon>lamiids</taxon>
        <taxon>Solanales</taxon>
        <taxon>Solanaceae</taxon>
        <taxon>Solanoideae</taxon>
        <taxon>Solaneae</taxon>
        <taxon>Solanum</taxon>
    </lineage>
</organism>
<sequence>MIKGVILFIVGVVIYRINNWNMVEKRILLLRGLLPIPMNSIGPRNDSLEESSAGLLISIG</sequence>
<accession>A0A0V0HCL6</accession>
<evidence type="ECO:0000259" key="1">
    <source>
        <dbReference type="Pfam" id="PF05695"/>
    </source>
</evidence>
<name>A0A0V0HCL6_SOLCH</name>
<feature type="domain" description="Ycf2 N-terminal" evidence="1">
    <location>
        <begin position="2"/>
        <end position="53"/>
    </location>
</feature>
<evidence type="ECO:0000313" key="2">
    <source>
        <dbReference type="EMBL" id="JAP18178.1"/>
    </source>
</evidence>
<proteinExistence type="predicted"/>
<dbReference type="EMBL" id="GEDG01021596">
    <property type="protein sequence ID" value="JAP18178.1"/>
    <property type="molecule type" value="Transcribed_RNA"/>
</dbReference>
<dbReference type="InterPro" id="IPR056777">
    <property type="entry name" value="Ycf2_N"/>
</dbReference>
<dbReference type="Pfam" id="PF05695">
    <property type="entry name" value="Ycf2"/>
    <property type="match status" value="1"/>
</dbReference>
<protein>
    <submittedName>
        <fullName evidence="2">Putative ovule protein</fullName>
    </submittedName>
</protein>
<dbReference type="AlphaFoldDB" id="A0A0V0HCL6"/>